<comment type="caution">
    <text evidence="2">The sequence shown here is derived from an EMBL/GenBank/DDBJ whole genome shotgun (WGS) entry which is preliminary data.</text>
</comment>
<dbReference type="InterPro" id="IPR029044">
    <property type="entry name" value="Nucleotide-diphossugar_trans"/>
</dbReference>
<proteinExistence type="predicted"/>
<sequence>MLFSVIIPTYNRKREILKCLKSIYNQDFPSDKFEIIVVDDASTDGTHKLLLKEDVTILRLKERSGPSVARNFGASKARGKYLAFTDSDCLVPKNWLLSFSDVFRRYPDLFSAGGSYVNLGKSIYCRYESYVYKRYVREEKEYISKERNELPFALGNIAYRKDAFWELGGFNERIPYYCSGEDALLKEKGLKRRKRFLYVPVPILHDNKLTFKSFFRQSMHRGCGVLLYSKLKGRMQSKREITVRLFLSPLHLFYSLVSARFRIDMVYCETLAFIFRNVGKLKFYEDIERLKV</sequence>
<dbReference type="AlphaFoldDB" id="A0A1F4VCC5"/>
<dbReference type="Gene3D" id="3.90.550.10">
    <property type="entry name" value="Spore Coat Polysaccharide Biosynthesis Protein SpsA, Chain A"/>
    <property type="match status" value="1"/>
</dbReference>
<dbReference type="InterPro" id="IPR050834">
    <property type="entry name" value="Glycosyltransf_2"/>
</dbReference>
<dbReference type="InterPro" id="IPR001173">
    <property type="entry name" value="Glyco_trans_2-like"/>
</dbReference>
<protein>
    <recommendedName>
        <fullName evidence="1">Glycosyltransferase 2-like domain-containing protein</fullName>
    </recommendedName>
</protein>
<dbReference type="EMBL" id="MEVI01000003">
    <property type="protein sequence ID" value="OGC54902.1"/>
    <property type="molecule type" value="Genomic_DNA"/>
</dbReference>
<evidence type="ECO:0000313" key="2">
    <source>
        <dbReference type="EMBL" id="OGC54902.1"/>
    </source>
</evidence>
<evidence type="ECO:0000313" key="3">
    <source>
        <dbReference type="Proteomes" id="UP000176504"/>
    </source>
</evidence>
<evidence type="ECO:0000259" key="1">
    <source>
        <dbReference type="Pfam" id="PF00535"/>
    </source>
</evidence>
<organism evidence="2 3">
    <name type="scientific">candidate division WWE3 bacterium RIFCSPLOWO2_01_FULL_41_18</name>
    <dbReference type="NCBI Taxonomy" id="1802625"/>
    <lineage>
        <taxon>Bacteria</taxon>
        <taxon>Katanobacteria</taxon>
    </lineage>
</organism>
<dbReference type="PANTHER" id="PTHR43685:SF2">
    <property type="entry name" value="GLYCOSYLTRANSFERASE 2-LIKE DOMAIN-CONTAINING PROTEIN"/>
    <property type="match status" value="1"/>
</dbReference>
<dbReference type="Pfam" id="PF00535">
    <property type="entry name" value="Glycos_transf_2"/>
    <property type="match status" value="1"/>
</dbReference>
<dbReference type="SUPFAM" id="SSF53448">
    <property type="entry name" value="Nucleotide-diphospho-sugar transferases"/>
    <property type="match status" value="1"/>
</dbReference>
<accession>A0A1F4VCC5</accession>
<feature type="domain" description="Glycosyltransferase 2-like" evidence="1">
    <location>
        <begin position="4"/>
        <end position="168"/>
    </location>
</feature>
<gene>
    <name evidence="2" type="ORF">A3A78_02885</name>
</gene>
<name>A0A1F4VCC5_UNCKA</name>
<reference evidence="2 3" key="1">
    <citation type="journal article" date="2016" name="Nat. Commun.">
        <title>Thousands of microbial genomes shed light on interconnected biogeochemical processes in an aquifer system.</title>
        <authorList>
            <person name="Anantharaman K."/>
            <person name="Brown C.T."/>
            <person name="Hug L.A."/>
            <person name="Sharon I."/>
            <person name="Castelle C.J."/>
            <person name="Probst A.J."/>
            <person name="Thomas B.C."/>
            <person name="Singh A."/>
            <person name="Wilkins M.J."/>
            <person name="Karaoz U."/>
            <person name="Brodie E.L."/>
            <person name="Williams K.H."/>
            <person name="Hubbard S.S."/>
            <person name="Banfield J.F."/>
        </authorList>
    </citation>
    <scope>NUCLEOTIDE SEQUENCE [LARGE SCALE GENOMIC DNA]</scope>
</reference>
<dbReference type="PANTHER" id="PTHR43685">
    <property type="entry name" value="GLYCOSYLTRANSFERASE"/>
    <property type="match status" value="1"/>
</dbReference>
<dbReference type="Proteomes" id="UP000176504">
    <property type="component" value="Unassembled WGS sequence"/>
</dbReference>